<dbReference type="EMBL" id="WJHE01000444">
    <property type="protein sequence ID" value="MST32979.1"/>
    <property type="molecule type" value="Genomic_DNA"/>
</dbReference>
<name>A0ABW9QU76_9ACTN</name>
<evidence type="ECO:0000313" key="3">
    <source>
        <dbReference type="Proteomes" id="UP000437736"/>
    </source>
</evidence>
<proteinExistence type="predicted"/>
<evidence type="ECO:0000313" key="2">
    <source>
        <dbReference type="EMBL" id="MST32979.1"/>
    </source>
</evidence>
<evidence type="ECO:0000256" key="1">
    <source>
        <dbReference type="SAM" id="MobiDB-lite"/>
    </source>
</evidence>
<feature type="region of interest" description="Disordered" evidence="1">
    <location>
        <begin position="1"/>
        <end position="20"/>
    </location>
</feature>
<protein>
    <recommendedName>
        <fullName evidence="4">GNAT family N-acetyltransferase</fullName>
    </recommendedName>
</protein>
<evidence type="ECO:0008006" key="4">
    <source>
        <dbReference type="Google" id="ProtNLM"/>
    </source>
</evidence>
<organism evidence="2 3">
    <name type="scientific">Acidiferrimicrobium australe</name>
    <dbReference type="NCBI Taxonomy" id="2664430"/>
    <lineage>
        <taxon>Bacteria</taxon>
        <taxon>Bacillati</taxon>
        <taxon>Actinomycetota</taxon>
        <taxon>Acidimicrobiia</taxon>
        <taxon>Acidimicrobiales</taxon>
        <taxon>Acidimicrobiaceae</taxon>
        <taxon>Acidiferrimicrobium</taxon>
    </lineage>
</organism>
<keyword evidence="3" id="KW-1185">Reference proteome</keyword>
<comment type="caution">
    <text evidence="2">The sequence shown here is derived from an EMBL/GenBank/DDBJ whole genome shotgun (WGS) entry which is preliminary data.</text>
</comment>
<gene>
    <name evidence="2" type="ORF">GHK86_09645</name>
</gene>
<accession>A0ABW9QU76</accession>
<reference evidence="2 3" key="1">
    <citation type="submission" date="2019-11" db="EMBL/GenBank/DDBJ databases">
        <title>Acidiferrimicrobium australis gen. nov., sp. nov., an acidophilic and obligately heterotrophic, member of the Actinobacteria that catalyses dissimilatory oxido- reduction of iron isolated from metal-rich acidic water in Chile.</title>
        <authorList>
            <person name="Gonzalez D."/>
            <person name="Huber K."/>
            <person name="Hedrich S."/>
            <person name="Rojas-Villalobos C."/>
            <person name="Quatrini R."/>
            <person name="Dinamarca M.A."/>
            <person name="Schwarz A."/>
            <person name="Canales C."/>
            <person name="Nancucheo I."/>
        </authorList>
    </citation>
    <scope>NUCLEOTIDE SEQUENCE [LARGE SCALE GENOMIC DNA]</scope>
    <source>
        <strain evidence="2 3">USS-CCA1</strain>
    </source>
</reference>
<dbReference type="Proteomes" id="UP000437736">
    <property type="component" value="Unassembled WGS sequence"/>
</dbReference>
<sequence>MSTEIAATPVGPAPEPAGQRTRWRAEVLDGVPLAEVVAGAGGIAGWLWTEWGGSAADERGFEAFAAVALGYRRELWLWIVGDRTWEQCSIGLLGRLGRRRRCVLGDGQGVGQQAPDHPSGP</sequence>